<dbReference type="EMBL" id="CAJVPQ010012526">
    <property type="protein sequence ID" value="CAG8732005.1"/>
    <property type="molecule type" value="Genomic_DNA"/>
</dbReference>
<evidence type="ECO:0000256" key="1">
    <source>
        <dbReference type="SAM" id="MobiDB-lite"/>
    </source>
</evidence>
<evidence type="ECO:0000313" key="2">
    <source>
        <dbReference type="EMBL" id="CAG8732005.1"/>
    </source>
</evidence>
<feature type="compositionally biased region" description="Polar residues" evidence="1">
    <location>
        <begin position="84"/>
        <end position="99"/>
    </location>
</feature>
<gene>
    <name evidence="2" type="ORF">FCALED_LOCUS15044</name>
</gene>
<feature type="non-terminal residue" evidence="2">
    <location>
        <position position="1"/>
    </location>
</feature>
<comment type="caution">
    <text evidence="2">The sequence shown here is derived from an EMBL/GenBank/DDBJ whole genome shotgun (WGS) entry which is preliminary data.</text>
</comment>
<evidence type="ECO:0000313" key="3">
    <source>
        <dbReference type="Proteomes" id="UP000789570"/>
    </source>
</evidence>
<proteinExistence type="predicted"/>
<reference evidence="2" key="1">
    <citation type="submission" date="2021-06" db="EMBL/GenBank/DDBJ databases">
        <authorList>
            <person name="Kallberg Y."/>
            <person name="Tangrot J."/>
            <person name="Rosling A."/>
        </authorList>
    </citation>
    <scope>NUCLEOTIDE SEQUENCE</scope>
    <source>
        <strain evidence="2">UK204</strain>
    </source>
</reference>
<accession>A0A9N9NGF2</accession>
<dbReference type="Proteomes" id="UP000789570">
    <property type="component" value="Unassembled WGS sequence"/>
</dbReference>
<organism evidence="2 3">
    <name type="scientific">Funneliformis caledonium</name>
    <dbReference type="NCBI Taxonomy" id="1117310"/>
    <lineage>
        <taxon>Eukaryota</taxon>
        <taxon>Fungi</taxon>
        <taxon>Fungi incertae sedis</taxon>
        <taxon>Mucoromycota</taxon>
        <taxon>Glomeromycotina</taxon>
        <taxon>Glomeromycetes</taxon>
        <taxon>Glomerales</taxon>
        <taxon>Glomeraceae</taxon>
        <taxon>Funneliformis</taxon>
    </lineage>
</organism>
<dbReference type="AlphaFoldDB" id="A0A9N9NGF2"/>
<protein>
    <submittedName>
        <fullName evidence="2">6649_t:CDS:1</fullName>
    </submittedName>
</protein>
<name>A0A9N9NGF2_9GLOM</name>
<sequence>CISPIELVNEELILASGEYHMVFKDKDFRKKGPLSDDTVGGKLELLLDLELIDDDSLADQGEKITKTITHDQTTSLTIDVKSSADNLTNQTAGNNTDNAQIQSSRESSSKISRE</sequence>
<keyword evidence="3" id="KW-1185">Reference proteome</keyword>
<feature type="region of interest" description="Disordered" evidence="1">
    <location>
        <begin position="84"/>
        <end position="114"/>
    </location>
</feature>